<gene>
    <name evidence="2" type="ORF">D9M09_12550</name>
</gene>
<evidence type="ECO:0000256" key="1">
    <source>
        <dbReference type="SAM" id="MobiDB-lite"/>
    </source>
</evidence>
<evidence type="ECO:0000313" key="2">
    <source>
        <dbReference type="EMBL" id="AYM76535.1"/>
    </source>
</evidence>
<name>A0A3G2EBT9_9BURK</name>
<reference evidence="2 3" key="1">
    <citation type="submission" date="2018-10" db="EMBL/GenBank/DDBJ databases">
        <title>Effects of UV and annual dynamics of microbial communities in freshwater RAS systems.</title>
        <authorList>
            <person name="Bekkelund A.K."/>
            <person name="Hansen B.R."/>
            <person name="Stokken H."/>
            <person name="Eriksen B.F."/>
            <person name="Kashulin N.A."/>
        </authorList>
    </citation>
    <scope>NUCLEOTIDE SEQUENCE [LARGE SCALE GENOMIC DNA]</scope>
    <source>
        <strain evidence="2 3">BHSEK</strain>
    </source>
</reference>
<sequence>MMFLLPLQSLIAAERNFAHVMEGYNTYGIGFVAKHMTEHSSEILHHHDLDDAGDDDGDVHLDDSQKSSRHLSDFEHGNSMNLLFPPPFQLPLVLDIRIAPEAFLDTFSDRATLPLLRPPRSPV</sequence>
<feature type="region of interest" description="Disordered" evidence="1">
    <location>
        <begin position="47"/>
        <end position="73"/>
    </location>
</feature>
<dbReference type="Proteomes" id="UP000279594">
    <property type="component" value="Chromosome"/>
</dbReference>
<feature type="compositionally biased region" description="Basic and acidic residues" evidence="1">
    <location>
        <begin position="58"/>
        <end position="73"/>
    </location>
</feature>
<proteinExistence type="predicted"/>
<dbReference type="AlphaFoldDB" id="A0A3G2EBT9"/>
<protein>
    <submittedName>
        <fullName evidence="2">Uncharacterized protein</fullName>
    </submittedName>
</protein>
<dbReference type="EMBL" id="CP033019">
    <property type="protein sequence ID" value="AYM76535.1"/>
    <property type="molecule type" value="Genomic_DNA"/>
</dbReference>
<organism evidence="2 3">
    <name type="scientific">Janthinobacterium agaricidamnosum</name>
    <dbReference type="NCBI Taxonomy" id="55508"/>
    <lineage>
        <taxon>Bacteria</taxon>
        <taxon>Pseudomonadati</taxon>
        <taxon>Pseudomonadota</taxon>
        <taxon>Betaproteobacteria</taxon>
        <taxon>Burkholderiales</taxon>
        <taxon>Oxalobacteraceae</taxon>
        <taxon>Janthinobacterium</taxon>
    </lineage>
</organism>
<keyword evidence="3" id="KW-1185">Reference proteome</keyword>
<accession>A0A3G2EBT9</accession>
<evidence type="ECO:0000313" key="3">
    <source>
        <dbReference type="Proteomes" id="UP000279594"/>
    </source>
</evidence>